<dbReference type="GO" id="GO:0008270">
    <property type="term" value="F:zinc ion binding"/>
    <property type="evidence" value="ECO:0007669"/>
    <property type="project" value="UniProtKB-KW"/>
</dbReference>
<dbReference type="InterPro" id="IPR011011">
    <property type="entry name" value="Znf_FYVE_PHD"/>
</dbReference>
<sequence length="427" mass="48401">MDKLITSRIVKPNKELCNKCTKEVSTPAIRCDQCKNLLHVSCTQLPCYTVIKYFTSRIQFSCENCVNLGIEEYQTLVDWVEQNAGNGQQTGAGALVTAITELRADIKLLNRTINNENKDNRRQLYPDMLQTSQQPNQQAYANQAMTQTRQVKHPGTLYADVAGKVKPNQHAVFIKPKDLTTPSNNKEIISTLKQVPMVTAKTIQQKTMKLVFPSESTKDRAVEALEANDQIADNHQIISEKKLKPKISITFIPDCIEDSEIIKSIQDKNENLAELMTEEEDIKLLFTKPSTPGHKTAVIIVSPNIRKQIEKNDNRIYLHFSRCRVYDHYWVRRCGKCMGYGHKTSHCHAQNPVCGHCAQNHLSNTCTNKQQPKCHHCTSNGREETGHSSFSTQCPSFIQAKLSIIRRTMCCVNEETEAITKILLLKN</sequence>
<evidence type="ECO:0000313" key="5">
    <source>
        <dbReference type="Proteomes" id="UP001286313"/>
    </source>
</evidence>
<evidence type="ECO:0000313" key="4">
    <source>
        <dbReference type="EMBL" id="KAK3873795.1"/>
    </source>
</evidence>
<dbReference type="PROSITE" id="PS01359">
    <property type="entry name" value="ZF_PHD_1"/>
    <property type="match status" value="1"/>
</dbReference>
<keyword evidence="5" id="KW-1185">Reference proteome</keyword>
<dbReference type="AlphaFoldDB" id="A0AAE1FGD9"/>
<dbReference type="Proteomes" id="UP001286313">
    <property type="component" value="Unassembled WGS sequence"/>
</dbReference>
<gene>
    <name evidence="4" type="ORF">Pcinc_021220</name>
</gene>
<dbReference type="EMBL" id="JAWQEG010002181">
    <property type="protein sequence ID" value="KAK3873795.1"/>
    <property type="molecule type" value="Genomic_DNA"/>
</dbReference>
<reference evidence="4" key="1">
    <citation type="submission" date="2023-10" db="EMBL/GenBank/DDBJ databases">
        <title>Genome assemblies of two species of porcelain crab, Petrolisthes cinctipes and Petrolisthes manimaculis (Anomura: Porcellanidae).</title>
        <authorList>
            <person name="Angst P."/>
        </authorList>
    </citation>
    <scope>NUCLEOTIDE SEQUENCE</scope>
    <source>
        <strain evidence="4">PB745_01</strain>
        <tissue evidence="4">Gill</tissue>
    </source>
</reference>
<evidence type="ECO:0000256" key="1">
    <source>
        <dbReference type="ARBA" id="ARBA00022723"/>
    </source>
</evidence>
<keyword evidence="1" id="KW-0479">Metal-binding</keyword>
<evidence type="ECO:0000256" key="3">
    <source>
        <dbReference type="ARBA" id="ARBA00022833"/>
    </source>
</evidence>
<proteinExistence type="predicted"/>
<name>A0AAE1FGD9_PETCI</name>
<keyword evidence="3" id="KW-0862">Zinc</keyword>
<dbReference type="SUPFAM" id="SSF57903">
    <property type="entry name" value="FYVE/PHD zinc finger"/>
    <property type="match status" value="1"/>
</dbReference>
<accession>A0AAE1FGD9</accession>
<comment type="caution">
    <text evidence="4">The sequence shown here is derived from an EMBL/GenBank/DDBJ whole genome shotgun (WGS) entry which is preliminary data.</text>
</comment>
<protein>
    <submittedName>
        <fullName evidence="4">Uncharacterized protein</fullName>
    </submittedName>
</protein>
<dbReference type="InterPro" id="IPR019786">
    <property type="entry name" value="Zinc_finger_PHD-type_CS"/>
</dbReference>
<evidence type="ECO:0000256" key="2">
    <source>
        <dbReference type="ARBA" id="ARBA00022771"/>
    </source>
</evidence>
<organism evidence="4 5">
    <name type="scientific">Petrolisthes cinctipes</name>
    <name type="common">Flat porcelain crab</name>
    <dbReference type="NCBI Taxonomy" id="88211"/>
    <lineage>
        <taxon>Eukaryota</taxon>
        <taxon>Metazoa</taxon>
        <taxon>Ecdysozoa</taxon>
        <taxon>Arthropoda</taxon>
        <taxon>Crustacea</taxon>
        <taxon>Multicrustacea</taxon>
        <taxon>Malacostraca</taxon>
        <taxon>Eumalacostraca</taxon>
        <taxon>Eucarida</taxon>
        <taxon>Decapoda</taxon>
        <taxon>Pleocyemata</taxon>
        <taxon>Anomura</taxon>
        <taxon>Galatheoidea</taxon>
        <taxon>Porcellanidae</taxon>
        <taxon>Petrolisthes</taxon>
    </lineage>
</organism>
<keyword evidence="2" id="KW-0863">Zinc-finger</keyword>